<proteinExistence type="inferred from homology"/>
<evidence type="ECO:0000313" key="8">
    <source>
        <dbReference type="EMBL" id="ALG10299.1"/>
    </source>
</evidence>
<dbReference type="InterPro" id="IPR032808">
    <property type="entry name" value="DoxX"/>
</dbReference>
<evidence type="ECO:0000256" key="6">
    <source>
        <dbReference type="ARBA" id="ARBA00023136"/>
    </source>
</evidence>
<feature type="transmembrane region" description="Helical" evidence="7">
    <location>
        <begin position="18"/>
        <end position="37"/>
    </location>
</feature>
<evidence type="ECO:0000313" key="9">
    <source>
        <dbReference type="Proteomes" id="UP000063699"/>
    </source>
</evidence>
<dbReference type="STRING" id="860235.AOZ06_28425"/>
<keyword evidence="6 7" id="KW-0472">Membrane</keyword>
<dbReference type="PANTHER" id="PTHR33452">
    <property type="entry name" value="OXIDOREDUCTASE CATD-RELATED"/>
    <property type="match status" value="1"/>
</dbReference>
<dbReference type="EMBL" id="CP012752">
    <property type="protein sequence ID" value="ALG10299.1"/>
    <property type="molecule type" value="Genomic_DNA"/>
</dbReference>
<dbReference type="KEGG" id="kphy:AOZ06_28425"/>
<feature type="transmembrane region" description="Helical" evidence="7">
    <location>
        <begin position="149"/>
        <end position="170"/>
    </location>
</feature>
<dbReference type="PANTHER" id="PTHR33452:SF1">
    <property type="entry name" value="INNER MEMBRANE PROTEIN YPHA-RELATED"/>
    <property type="match status" value="1"/>
</dbReference>
<name>A0A0N9I726_9PSEU</name>
<dbReference type="RefSeq" id="WP_054292202.1">
    <property type="nucleotide sequence ID" value="NZ_CP012752.1"/>
</dbReference>
<dbReference type="AlphaFoldDB" id="A0A0N9I726"/>
<evidence type="ECO:0000256" key="3">
    <source>
        <dbReference type="ARBA" id="ARBA00022475"/>
    </source>
</evidence>
<organism evidence="8 9">
    <name type="scientific">Kibdelosporangium phytohabitans</name>
    <dbReference type="NCBI Taxonomy" id="860235"/>
    <lineage>
        <taxon>Bacteria</taxon>
        <taxon>Bacillati</taxon>
        <taxon>Actinomycetota</taxon>
        <taxon>Actinomycetes</taxon>
        <taxon>Pseudonocardiales</taxon>
        <taxon>Pseudonocardiaceae</taxon>
        <taxon>Kibdelosporangium</taxon>
    </lineage>
</organism>
<keyword evidence="4 7" id="KW-0812">Transmembrane</keyword>
<accession>A0A0N9I726</accession>
<reference evidence="8 9" key="1">
    <citation type="submission" date="2015-07" db="EMBL/GenBank/DDBJ databases">
        <title>Genome sequencing of Kibdelosporangium phytohabitans.</title>
        <authorList>
            <person name="Qin S."/>
            <person name="Xing K."/>
        </authorList>
    </citation>
    <scope>NUCLEOTIDE SEQUENCE [LARGE SCALE GENOMIC DNA]</scope>
    <source>
        <strain evidence="8 9">KLBMP1111</strain>
    </source>
</reference>
<protein>
    <submittedName>
        <fullName evidence="8">DoxX family protein</fullName>
    </submittedName>
</protein>
<keyword evidence="3" id="KW-1003">Cell membrane</keyword>
<feature type="transmembrane region" description="Helical" evidence="7">
    <location>
        <begin position="49"/>
        <end position="69"/>
    </location>
</feature>
<dbReference type="GO" id="GO:0005886">
    <property type="term" value="C:plasma membrane"/>
    <property type="evidence" value="ECO:0007669"/>
    <property type="project" value="UniProtKB-SubCell"/>
</dbReference>
<comment type="similarity">
    <text evidence="2">Belongs to the DoxX family.</text>
</comment>
<gene>
    <name evidence="8" type="ORF">AOZ06_28425</name>
</gene>
<sequence length="171" mass="17029">MAVVAEVDVKRGTDSGLLVLRAALGLIMAAHGAQQLLGWFGGGGIDGTAAFFAASGYSASTLMAVLSGLSHIVGGLALTVGLFTPLACAAIIGTMINAVAVMWGSGFFAAKGGIEYELLLVVATAAVALTGPGRLALDRGIPVLREHRATLGVAGIAIGVVSGVLVLALFR</sequence>
<keyword evidence="5 7" id="KW-1133">Transmembrane helix</keyword>
<comment type="subcellular location">
    <subcellularLocation>
        <location evidence="1">Cell membrane</location>
        <topology evidence="1">Multi-pass membrane protein</topology>
    </subcellularLocation>
</comment>
<dbReference type="Proteomes" id="UP000063699">
    <property type="component" value="Chromosome"/>
</dbReference>
<dbReference type="OrthoDB" id="346004at2"/>
<feature type="transmembrane region" description="Helical" evidence="7">
    <location>
        <begin position="116"/>
        <end position="137"/>
    </location>
</feature>
<feature type="transmembrane region" description="Helical" evidence="7">
    <location>
        <begin position="76"/>
        <end position="104"/>
    </location>
</feature>
<evidence type="ECO:0000256" key="2">
    <source>
        <dbReference type="ARBA" id="ARBA00006679"/>
    </source>
</evidence>
<evidence type="ECO:0000256" key="4">
    <source>
        <dbReference type="ARBA" id="ARBA00022692"/>
    </source>
</evidence>
<evidence type="ECO:0000256" key="5">
    <source>
        <dbReference type="ARBA" id="ARBA00022989"/>
    </source>
</evidence>
<evidence type="ECO:0000256" key="1">
    <source>
        <dbReference type="ARBA" id="ARBA00004651"/>
    </source>
</evidence>
<dbReference type="InterPro" id="IPR051907">
    <property type="entry name" value="DoxX-like_oxidoreductase"/>
</dbReference>
<keyword evidence="9" id="KW-1185">Reference proteome</keyword>
<dbReference type="Pfam" id="PF07681">
    <property type="entry name" value="DoxX"/>
    <property type="match status" value="1"/>
</dbReference>
<evidence type="ECO:0000256" key="7">
    <source>
        <dbReference type="SAM" id="Phobius"/>
    </source>
</evidence>